<dbReference type="Pfam" id="PF09704">
    <property type="entry name" value="Cas_Cas5d"/>
    <property type="match status" value="1"/>
</dbReference>
<dbReference type="EMBL" id="CP049055">
    <property type="protein sequence ID" value="QII10705.1"/>
    <property type="molecule type" value="Genomic_DNA"/>
</dbReference>
<evidence type="ECO:0000256" key="1">
    <source>
        <dbReference type="ARBA" id="ARBA00023118"/>
    </source>
</evidence>
<gene>
    <name evidence="3" type="ORF">KsCSTR_13260</name>
</gene>
<evidence type="ECO:0000256" key="2">
    <source>
        <dbReference type="SAM" id="Coils"/>
    </source>
</evidence>
<evidence type="ECO:0000313" key="4">
    <source>
        <dbReference type="Proteomes" id="UP000501926"/>
    </source>
</evidence>
<dbReference type="InterPro" id="IPR013422">
    <property type="entry name" value="CRISPR-assoc_prot_Cas5_N"/>
</dbReference>
<protein>
    <submittedName>
        <fullName evidence="3">CRISPR-associated protein Cas5h</fullName>
    </submittedName>
</protein>
<organism evidence="3 4">
    <name type="scientific">Kuenenia stuttgartiensis</name>
    <dbReference type="NCBI Taxonomy" id="174633"/>
    <lineage>
        <taxon>Bacteria</taxon>
        <taxon>Pseudomonadati</taxon>
        <taxon>Planctomycetota</taxon>
        <taxon>Candidatus Brocadiia</taxon>
        <taxon>Candidatus Brocadiales</taxon>
        <taxon>Candidatus Brocadiaceae</taxon>
        <taxon>Candidatus Kuenenia</taxon>
    </lineage>
</organism>
<dbReference type="NCBIfam" id="TIGR02593">
    <property type="entry name" value="CRISPR_cas5"/>
    <property type="match status" value="1"/>
</dbReference>
<reference evidence="3 4" key="1">
    <citation type="submission" date="2020-02" db="EMBL/GenBank/DDBJ databases">
        <title>Newly sequenced genome of strain CSTR1 showed variability in Candidatus Kuenenia stuttgartiensis genomes.</title>
        <authorList>
            <person name="Ding C."/>
            <person name="Adrian L."/>
        </authorList>
    </citation>
    <scope>NUCLEOTIDE SEQUENCE [LARGE SCALE GENOMIC DNA]</scope>
    <source>
        <strain evidence="3 4">CSTR1</strain>
    </source>
</reference>
<dbReference type="GO" id="GO:0043571">
    <property type="term" value="P:maintenance of CRISPR repeat elements"/>
    <property type="evidence" value="ECO:0007669"/>
    <property type="project" value="InterPro"/>
</dbReference>
<proteinExistence type="predicted"/>
<keyword evidence="2" id="KW-0175">Coiled coil</keyword>
<dbReference type="RefSeq" id="WP_164994628.1">
    <property type="nucleotide sequence ID" value="NZ_CP049055.1"/>
</dbReference>
<dbReference type="InterPro" id="IPR021124">
    <property type="entry name" value="CRISPR-assoc_prot_Cas5"/>
</dbReference>
<feature type="coiled-coil region" evidence="2">
    <location>
        <begin position="94"/>
        <end position="121"/>
    </location>
</feature>
<evidence type="ECO:0000313" key="3">
    <source>
        <dbReference type="EMBL" id="QII10705.1"/>
    </source>
</evidence>
<keyword evidence="1" id="KW-0051">Antiviral defense</keyword>
<sequence length="291" mass="34152">MFGFRLWGKFGAFRDPLTITQNITLPIPPKTTVGGIMAAILGIDYNDYFKDDEFFRFKYSLVLPKHVRKKSFVQNYIEDYTSLSTNKCKTIKDVFEAKAECEKLISEKKALLEKNDLSEAERKKVVGIDKIIESEKKSMEVKVQKYNSLITNPFRKKTKPIYRELILDPEYYIFVKDFKYENKLIEYLENHFSAYNIYLGNTEFAANFENIKLEAKNKLLRKLDSFTTQPEKIIFEVGKYTNIYVATRVVGDREYRDYKKLIICDRAITLKEEIEGYSINTSQGVFNCEFV</sequence>
<accession>A0A6G7GME5</accession>
<dbReference type="Proteomes" id="UP000501926">
    <property type="component" value="Chromosome"/>
</dbReference>
<name>A0A6G7GME5_KUEST</name>
<dbReference type="AlphaFoldDB" id="A0A6G7GME5"/>
<dbReference type="GO" id="GO:0051607">
    <property type="term" value="P:defense response to virus"/>
    <property type="evidence" value="ECO:0007669"/>
    <property type="project" value="UniProtKB-KW"/>
</dbReference>